<evidence type="ECO:0000256" key="1">
    <source>
        <dbReference type="SAM" id="MobiDB-lite"/>
    </source>
</evidence>
<name>A0AA39WIW7_9PEZI</name>
<reference evidence="2" key="1">
    <citation type="submission" date="2023-06" db="EMBL/GenBank/DDBJ databases">
        <title>Genome-scale phylogeny and comparative genomics of the fungal order Sordariales.</title>
        <authorList>
            <consortium name="Lawrence Berkeley National Laboratory"/>
            <person name="Hensen N."/>
            <person name="Bonometti L."/>
            <person name="Westerberg I."/>
            <person name="Brannstrom I.O."/>
            <person name="Guillou S."/>
            <person name="Cros-Aarteil S."/>
            <person name="Calhoun S."/>
            <person name="Haridas S."/>
            <person name="Kuo A."/>
            <person name="Mondo S."/>
            <person name="Pangilinan J."/>
            <person name="Riley R."/>
            <person name="Labutti K."/>
            <person name="Andreopoulos B."/>
            <person name="Lipzen A."/>
            <person name="Chen C."/>
            <person name="Yanf M."/>
            <person name="Daum C."/>
            <person name="Ng V."/>
            <person name="Clum A."/>
            <person name="Steindorff A."/>
            <person name="Ohm R."/>
            <person name="Martin F."/>
            <person name="Silar P."/>
            <person name="Natvig D."/>
            <person name="Lalanne C."/>
            <person name="Gautier V."/>
            <person name="Ament-Velasquez S.L."/>
            <person name="Kruys A."/>
            <person name="Hutchinson M.I."/>
            <person name="Powell A.J."/>
            <person name="Barry K."/>
            <person name="Miller A.N."/>
            <person name="Grigoriev I.V."/>
            <person name="Debuchy R."/>
            <person name="Gladieux P."/>
            <person name="Thoren M.H."/>
            <person name="Johannesson H."/>
        </authorList>
    </citation>
    <scope>NUCLEOTIDE SEQUENCE</scope>
    <source>
        <strain evidence="2">CBS 606.72</strain>
    </source>
</reference>
<feature type="compositionally biased region" description="Polar residues" evidence="1">
    <location>
        <begin position="20"/>
        <end position="29"/>
    </location>
</feature>
<evidence type="ECO:0000313" key="2">
    <source>
        <dbReference type="EMBL" id="KAK0616225.1"/>
    </source>
</evidence>
<dbReference type="SUPFAM" id="SSF57959">
    <property type="entry name" value="Leucine zipper domain"/>
    <property type="match status" value="1"/>
</dbReference>
<dbReference type="PANTHER" id="PTHR37012:SF2">
    <property type="entry name" value="BZIP DOMAIN-CONTAINING PROTEIN-RELATED"/>
    <property type="match status" value="1"/>
</dbReference>
<dbReference type="CDD" id="cd14688">
    <property type="entry name" value="bZIP_YAP"/>
    <property type="match status" value="1"/>
</dbReference>
<protein>
    <recommendedName>
        <fullName evidence="4">BZIP domain-containing protein</fullName>
    </recommendedName>
</protein>
<organism evidence="2 3">
    <name type="scientific">Immersiella caudata</name>
    <dbReference type="NCBI Taxonomy" id="314043"/>
    <lineage>
        <taxon>Eukaryota</taxon>
        <taxon>Fungi</taxon>
        <taxon>Dikarya</taxon>
        <taxon>Ascomycota</taxon>
        <taxon>Pezizomycotina</taxon>
        <taxon>Sordariomycetes</taxon>
        <taxon>Sordariomycetidae</taxon>
        <taxon>Sordariales</taxon>
        <taxon>Lasiosphaeriaceae</taxon>
        <taxon>Immersiella</taxon>
    </lineage>
</organism>
<feature type="region of interest" description="Disordered" evidence="1">
    <location>
        <begin position="144"/>
        <end position="177"/>
    </location>
</feature>
<comment type="caution">
    <text evidence="2">The sequence shown here is derived from an EMBL/GenBank/DDBJ whole genome shotgun (WGS) entry which is preliminary data.</text>
</comment>
<sequence length="296" mass="31543">MSTRSPSAEPTKVSKRKGTRSVSTLTPSQLARKRANDREAQRAIRARTKEHIERLERELEEYKSRQSRDEQVQSLLRRNKFLEGELQRLEITLAQYGAVGAQAAAANGMYRDARDAVYCGLTLADPGFNVNSLNDGVPAGSGVSSRASSFGNGTTGEYNTTPGFGPSYLPTPEPGPSDAYLPTGVVMPAVPAPSVVSSPCSSTGHPEDYVPGYIPTSVPMMGGSVIPSNGMSCLGEEAKGEFEELDGTTPADHGYPPPNITHSSSAAYLQQPSWSSLTTGAMYPSSAFYSQSPTLQ</sequence>
<gene>
    <name evidence="2" type="ORF">B0T14DRAFT_242598</name>
</gene>
<evidence type="ECO:0008006" key="4">
    <source>
        <dbReference type="Google" id="ProtNLM"/>
    </source>
</evidence>
<feature type="compositionally biased region" description="Polar residues" evidence="1">
    <location>
        <begin position="144"/>
        <end position="162"/>
    </location>
</feature>
<proteinExistence type="predicted"/>
<dbReference type="EMBL" id="JAULSU010000005">
    <property type="protein sequence ID" value="KAK0616225.1"/>
    <property type="molecule type" value="Genomic_DNA"/>
</dbReference>
<dbReference type="Proteomes" id="UP001175000">
    <property type="component" value="Unassembled WGS sequence"/>
</dbReference>
<dbReference type="InterPro" id="IPR046347">
    <property type="entry name" value="bZIP_sf"/>
</dbReference>
<keyword evidence="3" id="KW-1185">Reference proteome</keyword>
<feature type="region of interest" description="Disordered" evidence="1">
    <location>
        <begin position="245"/>
        <end position="264"/>
    </location>
</feature>
<dbReference type="AlphaFoldDB" id="A0AA39WIW7"/>
<dbReference type="PANTHER" id="PTHR37012">
    <property type="entry name" value="B-ZIP TRANSCRIPTION FACTOR (EUROFUNG)-RELATED"/>
    <property type="match status" value="1"/>
</dbReference>
<dbReference type="Gene3D" id="1.20.5.170">
    <property type="match status" value="1"/>
</dbReference>
<feature type="region of interest" description="Disordered" evidence="1">
    <location>
        <begin position="1"/>
        <end position="41"/>
    </location>
</feature>
<dbReference type="GO" id="GO:0003700">
    <property type="term" value="F:DNA-binding transcription factor activity"/>
    <property type="evidence" value="ECO:0007669"/>
    <property type="project" value="InterPro"/>
</dbReference>
<accession>A0AA39WIW7</accession>
<evidence type="ECO:0000313" key="3">
    <source>
        <dbReference type="Proteomes" id="UP001175000"/>
    </source>
</evidence>